<dbReference type="GO" id="GO:0020037">
    <property type="term" value="F:heme binding"/>
    <property type="evidence" value="ECO:0007669"/>
    <property type="project" value="InterPro"/>
</dbReference>
<evidence type="ECO:0000256" key="10">
    <source>
        <dbReference type="ARBA" id="ARBA00023002"/>
    </source>
</evidence>
<keyword evidence="11" id="KW-0408">Iron</keyword>
<dbReference type="Pfam" id="PF00067">
    <property type="entry name" value="p450"/>
    <property type="match status" value="1"/>
</dbReference>
<evidence type="ECO:0000313" key="15">
    <source>
        <dbReference type="RefSeq" id="XP_024875329.1"/>
    </source>
</evidence>
<gene>
    <name evidence="15" type="primary">LOC112456806</name>
</gene>
<dbReference type="SUPFAM" id="SSF48264">
    <property type="entry name" value="Cytochrome P450"/>
    <property type="match status" value="1"/>
</dbReference>
<comment type="similarity">
    <text evidence="5">Belongs to the cytochrome P450 family.</text>
</comment>
<dbReference type="InterPro" id="IPR050196">
    <property type="entry name" value="Cytochrome_P450_Monoox"/>
</dbReference>
<dbReference type="AlphaFoldDB" id="A0A6J1PZP3"/>
<dbReference type="GO" id="GO:0005506">
    <property type="term" value="F:iron ion binding"/>
    <property type="evidence" value="ECO:0007669"/>
    <property type="project" value="InterPro"/>
</dbReference>
<evidence type="ECO:0000256" key="2">
    <source>
        <dbReference type="ARBA" id="ARBA00003690"/>
    </source>
</evidence>
<organism evidence="14 15">
    <name type="scientific">Temnothorax curvispinosus</name>
    <dbReference type="NCBI Taxonomy" id="300111"/>
    <lineage>
        <taxon>Eukaryota</taxon>
        <taxon>Metazoa</taxon>
        <taxon>Ecdysozoa</taxon>
        <taxon>Arthropoda</taxon>
        <taxon>Hexapoda</taxon>
        <taxon>Insecta</taxon>
        <taxon>Pterygota</taxon>
        <taxon>Neoptera</taxon>
        <taxon>Endopterygota</taxon>
        <taxon>Hymenoptera</taxon>
        <taxon>Apocrita</taxon>
        <taxon>Aculeata</taxon>
        <taxon>Formicoidea</taxon>
        <taxon>Formicidae</taxon>
        <taxon>Myrmicinae</taxon>
        <taxon>Temnothorax</taxon>
    </lineage>
</organism>
<evidence type="ECO:0000256" key="12">
    <source>
        <dbReference type="ARBA" id="ARBA00023033"/>
    </source>
</evidence>
<keyword evidence="8" id="KW-0256">Endoplasmic reticulum</keyword>
<evidence type="ECO:0000256" key="8">
    <source>
        <dbReference type="ARBA" id="ARBA00022824"/>
    </source>
</evidence>
<evidence type="ECO:0000256" key="11">
    <source>
        <dbReference type="ARBA" id="ARBA00023004"/>
    </source>
</evidence>
<keyword evidence="13" id="KW-0472">Membrane</keyword>
<comment type="function">
    <text evidence="2">May be involved in the metabolism of insect hormones and in the breakdown of synthetic insecticides.</text>
</comment>
<comment type="subcellular location">
    <subcellularLocation>
        <location evidence="4">Endoplasmic reticulum membrane</location>
        <topology evidence="4">Peripheral membrane protein</topology>
    </subcellularLocation>
    <subcellularLocation>
        <location evidence="3">Microsome membrane</location>
        <topology evidence="3">Peripheral membrane protein</topology>
    </subcellularLocation>
</comment>
<reference evidence="15" key="1">
    <citation type="submission" date="2025-08" db="UniProtKB">
        <authorList>
            <consortium name="RefSeq"/>
        </authorList>
    </citation>
    <scope>IDENTIFICATION</scope>
    <source>
        <tissue evidence="15">Whole body</tissue>
    </source>
</reference>
<evidence type="ECO:0000256" key="9">
    <source>
        <dbReference type="ARBA" id="ARBA00022848"/>
    </source>
</evidence>
<dbReference type="GeneID" id="112456806"/>
<dbReference type="InterPro" id="IPR036396">
    <property type="entry name" value="Cyt_P450_sf"/>
</dbReference>
<keyword evidence="7" id="KW-0479">Metal-binding</keyword>
<evidence type="ECO:0000256" key="6">
    <source>
        <dbReference type="ARBA" id="ARBA00022617"/>
    </source>
</evidence>
<dbReference type="OrthoDB" id="1470350at2759"/>
<dbReference type="RefSeq" id="XP_024875329.1">
    <property type="nucleotide sequence ID" value="XM_025019561.1"/>
</dbReference>
<dbReference type="GO" id="GO:0005789">
    <property type="term" value="C:endoplasmic reticulum membrane"/>
    <property type="evidence" value="ECO:0007669"/>
    <property type="project" value="UniProtKB-SubCell"/>
</dbReference>
<evidence type="ECO:0000313" key="14">
    <source>
        <dbReference type="Proteomes" id="UP000504618"/>
    </source>
</evidence>
<evidence type="ECO:0000256" key="13">
    <source>
        <dbReference type="ARBA" id="ARBA00023136"/>
    </source>
</evidence>
<evidence type="ECO:0000256" key="3">
    <source>
        <dbReference type="ARBA" id="ARBA00004174"/>
    </source>
</evidence>
<keyword evidence="14" id="KW-1185">Reference proteome</keyword>
<dbReference type="PANTHER" id="PTHR24291">
    <property type="entry name" value="CYTOCHROME P450 FAMILY 4"/>
    <property type="match status" value="1"/>
</dbReference>
<keyword evidence="6" id="KW-0349">Heme</keyword>
<dbReference type="GO" id="GO:0004497">
    <property type="term" value="F:monooxygenase activity"/>
    <property type="evidence" value="ECO:0007669"/>
    <property type="project" value="UniProtKB-KW"/>
</dbReference>
<accession>A0A6J1PZP3</accession>
<protein>
    <submittedName>
        <fullName evidence="15">Cytochrome P450 4C1-like</fullName>
    </submittedName>
</protein>
<evidence type="ECO:0000256" key="4">
    <source>
        <dbReference type="ARBA" id="ARBA00004406"/>
    </source>
</evidence>
<feature type="non-terminal residue" evidence="15">
    <location>
        <position position="211"/>
    </location>
</feature>
<dbReference type="Proteomes" id="UP000504618">
    <property type="component" value="Unplaced"/>
</dbReference>
<comment type="cofactor">
    <cofactor evidence="1">
        <name>heme</name>
        <dbReference type="ChEBI" id="CHEBI:30413"/>
    </cofactor>
</comment>
<dbReference type="InterPro" id="IPR001128">
    <property type="entry name" value="Cyt_P450"/>
</dbReference>
<keyword evidence="12" id="KW-0503">Monooxygenase</keyword>
<keyword evidence="9" id="KW-0492">Microsome</keyword>
<keyword evidence="10" id="KW-0560">Oxidoreductase</keyword>
<proteinExistence type="inferred from homology"/>
<evidence type="ECO:0000256" key="7">
    <source>
        <dbReference type="ARBA" id="ARBA00022723"/>
    </source>
</evidence>
<sequence length="211" mass="24176">MSHFNAVLGKQWFHDRKLIGPTFHFRILDQFAVVLSEKAEILIKCLEREIERDSGKAVDVFPLIVNAALDVICETAMGVNIRAQETVTKYHSTVDKASASIINRLLTPWYWPDWLYYSLPVGKKFKSTIDLLHDFTKGVINKKKAERQSQNGYTDNEDNELNIGKRKRKAFLDLLLDQNAKDDIPLTDDELRAQVDTFMFEGHDTTAVAMT</sequence>
<evidence type="ECO:0000256" key="1">
    <source>
        <dbReference type="ARBA" id="ARBA00001971"/>
    </source>
</evidence>
<name>A0A6J1PZP3_9HYME</name>
<evidence type="ECO:0000256" key="5">
    <source>
        <dbReference type="ARBA" id="ARBA00010617"/>
    </source>
</evidence>
<dbReference type="GO" id="GO:0016705">
    <property type="term" value="F:oxidoreductase activity, acting on paired donors, with incorporation or reduction of molecular oxygen"/>
    <property type="evidence" value="ECO:0007669"/>
    <property type="project" value="InterPro"/>
</dbReference>
<dbReference type="PANTHER" id="PTHR24291:SF189">
    <property type="entry name" value="CYTOCHROME P450 4C3-RELATED"/>
    <property type="match status" value="1"/>
</dbReference>
<dbReference type="Gene3D" id="1.10.630.10">
    <property type="entry name" value="Cytochrome P450"/>
    <property type="match status" value="1"/>
</dbReference>